<keyword evidence="5" id="KW-0547">Nucleotide-binding</keyword>
<reference evidence="13" key="1">
    <citation type="journal article" date="2019" name="Int. J. Syst. Evol. Microbiol.">
        <title>The Global Catalogue of Microorganisms (GCM) 10K type strain sequencing project: providing services to taxonomists for standard genome sequencing and annotation.</title>
        <authorList>
            <consortium name="The Broad Institute Genomics Platform"/>
            <consortium name="The Broad Institute Genome Sequencing Center for Infectious Disease"/>
            <person name="Wu L."/>
            <person name="Ma J."/>
        </authorList>
    </citation>
    <scope>NUCLEOTIDE SEQUENCE [LARGE SCALE GENOMIC DNA]</scope>
    <source>
        <strain evidence="13">CCUG 55131</strain>
    </source>
</reference>
<accession>A0ABW5A827</accession>
<proteinExistence type="predicted"/>
<dbReference type="SUPFAM" id="SSF52540">
    <property type="entry name" value="P-loop containing nucleoside triphosphate hydrolases"/>
    <property type="match status" value="1"/>
</dbReference>
<evidence type="ECO:0000256" key="3">
    <source>
        <dbReference type="ARBA" id="ARBA00022496"/>
    </source>
</evidence>
<evidence type="ECO:0000259" key="11">
    <source>
        <dbReference type="PROSITE" id="PS50893"/>
    </source>
</evidence>
<organism evidence="12 13">
    <name type="scientific">Rhodobacter lacus</name>
    <dbReference type="NCBI Taxonomy" id="1641972"/>
    <lineage>
        <taxon>Bacteria</taxon>
        <taxon>Pseudomonadati</taxon>
        <taxon>Pseudomonadota</taxon>
        <taxon>Alphaproteobacteria</taxon>
        <taxon>Rhodobacterales</taxon>
        <taxon>Rhodobacter group</taxon>
        <taxon>Rhodobacter</taxon>
    </lineage>
</organism>
<dbReference type="PROSITE" id="PS00211">
    <property type="entry name" value="ABC_TRANSPORTER_1"/>
    <property type="match status" value="1"/>
</dbReference>
<dbReference type="InterPro" id="IPR015853">
    <property type="entry name" value="ABC_transpr_FbpC"/>
</dbReference>
<keyword evidence="6 12" id="KW-0067">ATP-binding</keyword>
<evidence type="ECO:0000256" key="1">
    <source>
        <dbReference type="ARBA" id="ARBA00022448"/>
    </source>
</evidence>
<feature type="domain" description="ABC transporter" evidence="11">
    <location>
        <begin position="19"/>
        <end position="254"/>
    </location>
</feature>
<dbReference type="RefSeq" id="WP_377388117.1">
    <property type="nucleotide sequence ID" value="NZ_JBHUIX010000005.1"/>
</dbReference>
<dbReference type="Gene3D" id="3.40.50.300">
    <property type="entry name" value="P-loop containing nucleotide triphosphate hydrolases"/>
    <property type="match status" value="1"/>
</dbReference>
<protein>
    <submittedName>
        <fullName evidence="12">ABC transporter ATP-binding protein</fullName>
    </submittedName>
</protein>
<keyword evidence="4" id="KW-0997">Cell inner membrane</keyword>
<dbReference type="Proteomes" id="UP001597413">
    <property type="component" value="Unassembled WGS sequence"/>
</dbReference>
<evidence type="ECO:0000313" key="13">
    <source>
        <dbReference type="Proteomes" id="UP001597413"/>
    </source>
</evidence>
<evidence type="ECO:0000256" key="6">
    <source>
        <dbReference type="ARBA" id="ARBA00022840"/>
    </source>
</evidence>
<evidence type="ECO:0000256" key="10">
    <source>
        <dbReference type="ARBA" id="ARBA00023136"/>
    </source>
</evidence>
<dbReference type="PANTHER" id="PTHR42781">
    <property type="entry name" value="SPERMIDINE/PUTRESCINE IMPORT ATP-BINDING PROTEIN POTA"/>
    <property type="match status" value="1"/>
</dbReference>
<evidence type="ECO:0000256" key="4">
    <source>
        <dbReference type="ARBA" id="ARBA00022519"/>
    </source>
</evidence>
<evidence type="ECO:0000256" key="2">
    <source>
        <dbReference type="ARBA" id="ARBA00022475"/>
    </source>
</evidence>
<name>A0ABW5A827_9RHOB</name>
<evidence type="ECO:0000313" key="12">
    <source>
        <dbReference type="EMBL" id="MFD2173533.1"/>
    </source>
</evidence>
<dbReference type="InterPro" id="IPR003439">
    <property type="entry name" value="ABC_transporter-like_ATP-bd"/>
</dbReference>
<dbReference type="InterPro" id="IPR027417">
    <property type="entry name" value="P-loop_NTPase"/>
</dbReference>
<dbReference type="GO" id="GO:0005524">
    <property type="term" value="F:ATP binding"/>
    <property type="evidence" value="ECO:0007669"/>
    <property type="project" value="UniProtKB-KW"/>
</dbReference>
<dbReference type="InterPro" id="IPR017871">
    <property type="entry name" value="ABC_transporter-like_CS"/>
</dbReference>
<keyword evidence="1" id="KW-0813">Transport</keyword>
<keyword evidence="13" id="KW-1185">Reference proteome</keyword>
<dbReference type="Pfam" id="PF00005">
    <property type="entry name" value="ABC_tran"/>
    <property type="match status" value="1"/>
</dbReference>
<dbReference type="PROSITE" id="PS50893">
    <property type="entry name" value="ABC_TRANSPORTER_2"/>
    <property type="match status" value="1"/>
</dbReference>
<gene>
    <name evidence="12" type="ORF">ACFSM0_05455</name>
</gene>
<keyword evidence="8" id="KW-0408">Iron</keyword>
<evidence type="ECO:0000256" key="5">
    <source>
        <dbReference type="ARBA" id="ARBA00022741"/>
    </source>
</evidence>
<keyword evidence="9" id="KW-0406">Ion transport</keyword>
<dbReference type="CDD" id="cd03259">
    <property type="entry name" value="ABC_Carb_Solutes_like"/>
    <property type="match status" value="1"/>
</dbReference>
<comment type="caution">
    <text evidence="12">The sequence shown here is derived from an EMBL/GenBank/DDBJ whole genome shotgun (WGS) entry which is preliminary data.</text>
</comment>
<dbReference type="SMART" id="SM00382">
    <property type="entry name" value="AAA"/>
    <property type="match status" value="1"/>
</dbReference>
<keyword evidence="10" id="KW-0472">Membrane</keyword>
<dbReference type="PANTHER" id="PTHR42781:SF5">
    <property type="entry name" value="PUTRESCINE TRANSPORT ATP-BINDING PROTEIN POTG"/>
    <property type="match status" value="1"/>
</dbReference>
<evidence type="ECO:0000256" key="8">
    <source>
        <dbReference type="ARBA" id="ARBA00023004"/>
    </source>
</evidence>
<keyword evidence="3" id="KW-0410">Iron transport</keyword>
<dbReference type="EMBL" id="JBHUIX010000005">
    <property type="protein sequence ID" value="MFD2173533.1"/>
    <property type="molecule type" value="Genomic_DNA"/>
</dbReference>
<dbReference type="InterPro" id="IPR003593">
    <property type="entry name" value="AAA+_ATPase"/>
</dbReference>
<keyword evidence="7" id="KW-1278">Translocase</keyword>
<evidence type="ECO:0000256" key="7">
    <source>
        <dbReference type="ARBA" id="ARBA00022967"/>
    </source>
</evidence>
<evidence type="ECO:0000256" key="9">
    <source>
        <dbReference type="ARBA" id="ARBA00023065"/>
    </source>
</evidence>
<dbReference type="InterPro" id="IPR050093">
    <property type="entry name" value="ABC_SmlMolc_Importer"/>
</dbReference>
<sequence>MPEPVSNFVPSAAAPGAPLSVALTHRLRGPQGAFDLSVRLTIPAGCFVVLTGPSGAGKTTLMRLIAGLERPGAGRVAMGTRVWSDAAAGVFVPVRARDLGFVFQDYALFPNMTAAAQIGFALPHLPRRARAERVAEMLEIAGLAPLARAYPAQLSGGQKQRLALVRALARGPGLLLLDEPLSALDPETRAELQAHLRRMHAHFGATTVMTSHDPAEAALLADRVLRLEAGALVHTPPGALAQSGPAVASRPRIAAVSLIP</sequence>
<keyword evidence="2" id="KW-1003">Cell membrane</keyword>